<dbReference type="EMBL" id="JBHUKU010000008">
    <property type="protein sequence ID" value="MFD2460184.1"/>
    <property type="molecule type" value="Genomic_DNA"/>
</dbReference>
<dbReference type="Gene3D" id="1.10.3300.10">
    <property type="entry name" value="Jann2411-like domain"/>
    <property type="match status" value="1"/>
</dbReference>
<gene>
    <name evidence="2" type="ORF">ACFSYJ_16345</name>
</gene>
<name>A0ABW5GG10_9PSEU</name>
<evidence type="ECO:0000259" key="1">
    <source>
        <dbReference type="Pfam" id="PF11706"/>
    </source>
</evidence>
<dbReference type="PANTHER" id="PTHR35525:SF3">
    <property type="entry name" value="BLL6575 PROTEIN"/>
    <property type="match status" value="1"/>
</dbReference>
<keyword evidence="3" id="KW-1185">Reference proteome</keyword>
<dbReference type="RefSeq" id="WP_345398336.1">
    <property type="nucleotide sequence ID" value="NZ_BAABHG010000009.1"/>
</dbReference>
<dbReference type="PANTHER" id="PTHR35525">
    <property type="entry name" value="BLL6575 PROTEIN"/>
    <property type="match status" value="1"/>
</dbReference>
<proteinExistence type="predicted"/>
<accession>A0ABW5GG10</accession>
<dbReference type="SUPFAM" id="SSF160904">
    <property type="entry name" value="Jann2411-like"/>
    <property type="match status" value="1"/>
</dbReference>
<evidence type="ECO:0000313" key="3">
    <source>
        <dbReference type="Proteomes" id="UP001597419"/>
    </source>
</evidence>
<reference evidence="3" key="1">
    <citation type="journal article" date="2019" name="Int. J. Syst. Evol. Microbiol.">
        <title>The Global Catalogue of Microorganisms (GCM) 10K type strain sequencing project: providing services to taxonomists for standard genome sequencing and annotation.</title>
        <authorList>
            <consortium name="The Broad Institute Genomics Platform"/>
            <consortium name="The Broad Institute Genome Sequencing Center for Infectious Disease"/>
            <person name="Wu L."/>
            <person name="Ma J."/>
        </authorList>
    </citation>
    <scope>NUCLEOTIDE SEQUENCE [LARGE SCALE GENOMIC DNA]</scope>
    <source>
        <strain evidence="3">CGMCC 4.7643</strain>
    </source>
</reference>
<sequence>MAWDWEVEATEFHRVPERLVPVYDFVNTVDERTFGGRTPDDRLPEWLRERGGFTAAELELAELLRAALRGAATVNRTGEPSEEAARDLERAGKELPLHADGRLQLASYQEGVTGSLAELLATVVLTSADGSWARMKTCAAPDCGWVFYDRSKPRNGRWCSTAGCGNRVKTRAYRERKGVHSS</sequence>
<dbReference type="InterPro" id="IPR010852">
    <property type="entry name" value="ABATE"/>
</dbReference>
<feature type="domain" description="Zinc finger CGNR" evidence="1">
    <location>
        <begin position="134"/>
        <end position="177"/>
    </location>
</feature>
<dbReference type="InterPro" id="IPR023286">
    <property type="entry name" value="ABATE_dom_sf"/>
</dbReference>
<organism evidence="2 3">
    <name type="scientific">Amycolatopsis samaneae</name>
    <dbReference type="NCBI Taxonomy" id="664691"/>
    <lineage>
        <taxon>Bacteria</taxon>
        <taxon>Bacillati</taxon>
        <taxon>Actinomycetota</taxon>
        <taxon>Actinomycetes</taxon>
        <taxon>Pseudonocardiales</taxon>
        <taxon>Pseudonocardiaceae</taxon>
        <taxon>Amycolatopsis</taxon>
    </lineage>
</organism>
<evidence type="ECO:0000313" key="2">
    <source>
        <dbReference type="EMBL" id="MFD2460184.1"/>
    </source>
</evidence>
<dbReference type="Proteomes" id="UP001597419">
    <property type="component" value="Unassembled WGS sequence"/>
</dbReference>
<dbReference type="InterPro" id="IPR021005">
    <property type="entry name" value="Znf_CGNR"/>
</dbReference>
<dbReference type="Pfam" id="PF11706">
    <property type="entry name" value="zf-CGNR"/>
    <property type="match status" value="1"/>
</dbReference>
<protein>
    <submittedName>
        <fullName evidence="2">CGNR zinc finger domain-containing protein</fullName>
    </submittedName>
</protein>
<comment type="caution">
    <text evidence="2">The sequence shown here is derived from an EMBL/GenBank/DDBJ whole genome shotgun (WGS) entry which is preliminary data.</text>
</comment>